<organism evidence="3 4">
    <name type="scientific">Smittium megazygosporum</name>
    <dbReference type="NCBI Taxonomy" id="133381"/>
    <lineage>
        <taxon>Eukaryota</taxon>
        <taxon>Fungi</taxon>
        <taxon>Fungi incertae sedis</taxon>
        <taxon>Zoopagomycota</taxon>
        <taxon>Kickxellomycotina</taxon>
        <taxon>Harpellomycetes</taxon>
        <taxon>Harpellales</taxon>
        <taxon>Legeriomycetaceae</taxon>
        <taxon>Smittium</taxon>
    </lineage>
</organism>
<dbReference type="Proteomes" id="UP000245609">
    <property type="component" value="Unassembled WGS sequence"/>
</dbReference>
<comment type="caution">
    <text evidence="3">The sequence shown here is derived from an EMBL/GenBank/DDBJ whole genome shotgun (WGS) entry which is preliminary data.</text>
</comment>
<keyword evidence="4" id="KW-1185">Reference proteome</keyword>
<evidence type="ECO:0000313" key="3">
    <source>
        <dbReference type="EMBL" id="PVU86507.1"/>
    </source>
</evidence>
<gene>
    <name evidence="3" type="ORF">BB560_006697</name>
</gene>
<dbReference type="InterPro" id="IPR005024">
    <property type="entry name" value="Snf7_fam"/>
</dbReference>
<evidence type="ECO:0000313" key="4">
    <source>
        <dbReference type="Proteomes" id="UP000245609"/>
    </source>
</evidence>
<protein>
    <recommendedName>
        <fullName evidence="5">Charged multivesicular body protein 1a</fullName>
    </recommendedName>
</protein>
<feature type="non-terminal residue" evidence="3">
    <location>
        <position position="1"/>
    </location>
</feature>
<dbReference type="GO" id="GO:0007034">
    <property type="term" value="P:vacuolar transport"/>
    <property type="evidence" value="ECO:0007669"/>
    <property type="project" value="InterPro"/>
</dbReference>
<dbReference type="Pfam" id="PF03357">
    <property type="entry name" value="Snf7"/>
    <property type="match status" value="1"/>
</dbReference>
<name>A0A2T9Y2I1_9FUNG</name>
<feature type="compositionally biased region" description="Polar residues" evidence="2">
    <location>
        <begin position="135"/>
        <end position="152"/>
    </location>
</feature>
<dbReference type="PANTHER" id="PTHR10476">
    <property type="entry name" value="CHARGED MULTIVESICULAR BODY PROTEIN"/>
    <property type="match status" value="1"/>
</dbReference>
<dbReference type="EMBL" id="MBFS01003471">
    <property type="protein sequence ID" value="PVU86507.1"/>
    <property type="molecule type" value="Genomic_DNA"/>
</dbReference>
<feature type="coiled-coil region" evidence="1">
    <location>
        <begin position="70"/>
        <end position="97"/>
    </location>
</feature>
<dbReference type="OrthoDB" id="10266568at2759"/>
<dbReference type="STRING" id="133381.A0A2T9Y2I1"/>
<evidence type="ECO:0000256" key="2">
    <source>
        <dbReference type="SAM" id="MobiDB-lite"/>
    </source>
</evidence>
<keyword evidence="1" id="KW-0175">Coiled coil</keyword>
<reference evidence="3 4" key="1">
    <citation type="journal article" date="2018" name="MBio">
        <title>Comparative Genomics Reveals the Core Gene Toolbox for the Fungus-Insect Symbiosis.</title>
        <authorList>
            <person name="Wang Y."/>
            <person name="Stata M."/>
            <person name="Wang W."/>
            <person name="Stajich J.E."/>
            <person name="White M.M."/>
            <person name="Moncalvo J.M."/>
        </authorList>
    </citation>
    <scope>NUCLEOTIDE SEQUENCE [LARGE SCALE GENOMIC DNA]</scope>
    <source>
        <strain evidence="3 4">SC-DP-2</strain>
    </source>
</reference>
<accession>A0A2T9Y2I1</accession>
<evidence type="ECO:0000256" key="1">
    <source>
        <dbReference type="SAM" id="Coils"/>
    </source>
</evidence>
<evidence type="ECO:0008006" key="5">
    <source>
        <dbReference type="Google" id="ProtNLM"/>
    </source>
</evidence>
<feature type="region of interest" description="Disordered" evidence="2">
    <location>
        <begin position="135"/>
        <end position="155"/>
    </location>
</feature>
<dbReference type="AlphaFoldDB" id="A0A2T9Y2I1"/>
<proteinExistence type="predicted"/>
<dbReference type="Gene3D" id="6.10.140.1230">
    <property type="match status" value="1"/>
</dbReference>
<sequence>EIQKGNAQVARIYASNAIRKNNESVNLIRLASRVESVASRVQTAVTMKTLTKNMAGVVVGLDKAMNSMNLEQMSLVMDKFESQLEDLTVQADSIDSAIAGTVAEDVPVQQVDHLMLQIADEAGLELNQSLDLNPVPSSALQQNNPSIKNADSSALHERLYKLRNP</sequence>